<evidence type="ECO:0000256" key="2">
    <source>
        <dbReference type="ARBA" id="ARBA00004609"/>
    </source>
</evidence>
<evidence type="ECO:0000313" key="12">
    <source>
        <dbReference type="EMBL" id="APD74538.1"/>
    </source>
</evidence>
<sequence length="497" mass="53253">MTANLIQRNQPRGAATHKFVLLLTTAAATLLIGHSSRAVGPNKGKNREAFGLLCSAVLAEGHLKSRKKASTAAGQIAAKAQQLATYTRSPQSIEALATADNPDDESKLPDSKLSEECRGDKRQACVDGAKHFKDFPDSEKVKLRAATKAENHLRLKINATLTRMKTIVRNEKLLDNALAAQSPAEAALKKAIYSVDGNPDDFKLSAKGSNRAAHCGSAPSTAATSAANSIAETLLCLCANGASTKAGKTACFAEQTTGQSFGNKQNAKTVWEQIKAKCKSDSPANAATTAADLRWIIRGFEQELHTPQGTDHKIGFIGTPSTGGTAGACSGDDTGGAGACSFFSRDGKTVVKPAWMAELKAAASSQEQLEQAPRSSLVAEAELRNLNESLTTLLQLTALANSQQTKKAPGAAVAAENNKQKEEEAEEECNKKDKETDCTPNTKCKRNGETKPPNKSCKYDSRKQTSNPSNTWSRDTNFFRLKRQTTERLQQVLQMEW</sequence>
<dbReference type="Pfam" id="PF13206">
    <property type="entry name" value="VSG_B"/>
    <property type="match status" value="1"/>
</dbReference>
<evidence type="ECO:0000259" key="11">
    <source>
        <dbReference type="Pfam" id="PF13206"/>
    </source>
</evidence>
<feature type="signal peptide" evidence="10">
    <location>
        <begin position="1"/>
        <end position="38"/>
    </location>
</feature>
<name>A0A1J0RA02_9TRYP</name>
<evidence type="ECO:0000256" key="7">
    <source>
        <dbReference type="ARBA" id="ARBA00023180"/>
    </source>
</evidence>
<feature type="compositionally biased region" description="Basic and acidic residues" evidence="9">
    <location>
        <begin position="418"/>
        <end position="437"/>
    </location>
</feature>
<comment type="subcellular location">
    <subcellularLocation>
        <location evidence="2">Cell membrane</location>
        <topology evidence="2">Lipid-anchor</topology>
        <topology evidence="2">GPI-anchor</topology>
    </subcellularLocation>
</comment>
<organism evidence="12">
    <name type="scientific">Trypanosoma brucei</name>
    <dbReference type="NCBI Taxonomy" id="5691"/>
    <lineage>
        <taxon>Eukaryota</taxon>
        <taxon>Discoba</taxon>
        <taxon>Euglenozoa</taxon>
        <taxon>Kinetoplastea</taxon>
        <taxon>Metakinetoplastina</taxon>
        <taxon>Trypanosomatida</taxon>
        <taxon>Trypanosomatidae</taxon>
        <taxon>Trypanosoma</taxon>
    </lineage>
</organism>
<dbReference type="VEuPathDB" id="TriTrypDB:Tb427_000465100"/>
<dbReference type="GO" id="GO:0098552">
    <property type="term" value="C:side of membrane"/>
    <property type="evidence" value="ECO:0007669"/>
    <property type="project" value="UniProtKB-KW"/>
</dbReference>
<evidence type="ECO:0000256" key="8">
    <source>
        <dbReference type="ARBA" id="ARBA00023288"/>
    </source>
</evidence>
<evidence type="ECO:0000256" key="3">
    <source>
        <dbReference type="ARBA" id="ARBA00022475"/>
    </source>
</evidence>
<keyword evidence="3" id="KW-1003">Cell membrane</keyword>
<evidence type="ECO:0000256" key="4">
    <source>
        <dbReference type="ARBA" id="ARBA00022622"/>
    </source>
</evidence>
<dbReference type="EMBL" id="KX700582">
    <property type="protein sequence ID" value="APD74538.1"/>
    <property type="molecule type" value="Genomic_DNA"/>
</dbReference>
<evidence type="ECO:0000256" key="1">
    <source>
        <dbReference type="ARBA" id="ARBA00002523"/>
    </source>
</evidence>
<keyword evidence="4" id="KW-0336">GPI-anchor</keyword>
<accession>A0A1J0RA02</accession>
<keyword evidence="6" id="KW-0472">Membrane</keyword>
<keyword evidence="7" id="KW-0325">Glycoprotein</keyword>
<keyword evidence="5 10" id="KW-0732">Signal</keyword>
<proteinExistence type="predicted"/>
<feature type="domain" description="Trypanosome variant surface glycoprotein B-type N-terminal" evidence="11">
    <location>
        <begin position="35"/>
        <end position="382"/>
    </location>
</feature>
<feature type="region of interest" description="Disordered" evidence="9">
    <location>
        <begin position="413"/>
        <end position="477"/>
    </location>
</feature>
<protein>
    <submittedName>
        <fullName evidence="12">Variant surface glycoprotein 1125.3196</fullName>
    </submittedName>
</protein>
<reference evidence="12" key="1">
    <citation type="submission" date="2016-08" db="EMBL/GenBank/DDBJ databases">
        <title>VSG repertoire of Trypanosoma brucei EATRO 1125.</title>
        <authorList>
            <person name="Cross G.A."/>
        </authorList>
    </citation>
    <scope>NUCLEOTIDE SEQUENCE</scope>
    <source>
        <strain evidence="12">EATRO 1125</strain>
    </source>
</reference>
<feature type="compositionally biased region" description="Polar residues" evidence="9">
    <location>
        <begin position="464"/>
        <end position="476"/>
    </location>
</feature>
<feature type="chain" id="PRO_5012181727" evidence="10">
    <location>
        <begin position="39"/>
        <end position="497"/>
    </location>
</feature>
<evidence type="ECO:0000256" key="6">
    <source>
        <dbReference type="ARBA" id="ARBA00023136"/>
    </source>
</evidence>
<keyword evidence="8" id="KW-0449">Lipoprotein</keyword>
<dbReference type="GO" id="GO:0005886">
    <property type="term" value="C:plasma membrane"/>
    <property type="evidence" value="ECO:0007669"/>
    <property type="project" value="UniProtKB-SubCell"/>
</dbReference>
<evidence type="ECO:0000256" key="10">
    <source>
        <dbReference type="SAM" id="SignalP"/>
    </source>
</evidence>
<dbReference type="AlphaFoldDB" id="A0A1J0RA02"/>
<evidence type="ECO:0000256" key="5">
    <source>
        <dbReference type="ARBA" id="ARBA00022729"/>
    </source>
</evidence>
<comment type="function">
    <text evidence="1">VSG forms a coat on the surface of the parasite. The trypanosome evades the immune response of the host by expressing a series of antigenically distinct VSGs from an estimated 1000 VSG genes.</text>
</comment>
<dbReference type="InterPro" id="IPR025932">
    <property type="entry name" value="Trypano_VSG_B_N_dom"/>
</dbReference>
<evidence type="ECO:0000256" key="9">
    <source>
        <dbReference type="SAM" id="MobiDB-lite"/>
    </source>
</evidence>